<dbReference type="GO" id="GO:0035151">
    <property type="term" value="P:regulation of tube size, open tracheal system"/>
    <property type="evidence" value="ECO:0007669"/>
    <property type="project" value="TreeGrafter"/>
</dbReference>
<dbReference type="InterPro" id="IPR004031">
    <property type="entry name" value="PMP22/EMP/MP20/Claudin"/>
</dbReference>
<accession>A0A1V9XKD3</accession>
<name>A0A1V9XKD3_9ACAR</name>
<evidence type="ECO:0008006" key="8">
    <source>
        <dbReference type="Google" id="ProtNLM"/>
    </source>
</evidence>
<evidence type="ECO:0000313" key="7">
    <source>
        <dbReference type="Proteomes" id="UP000192247"/>
    </source>
</evidence>
<comment type="caution">
    <text evidence="6">The sequence shown here is derived from an EMBL/GenBank/DDBJ whole genome shotgun (WGS) entry which is preliminary data.</text>
</comment>
<dbReference type="FunCoup" id="A0A1V9XKD3">
    <property type="interactions" value="4"/>
</dbReference>
<comment type="subcellular location">
    <subcellularLocation>
        <location evidence="1">Membrane</location>
        <topology evidence="1">Multi-pass membrane protein</topology>
    </subcellularLocation>
</comment>
<keyword evidence="3 5" id="KW-1133">Transmembrane helix</keyword>
<dbReference type="Gene3D" id="1.20.140.150">
    <property type="match status" value="1"/>
</dbReference>
<dbReference type="InParanoid" id="A0A1V9XKD3"/>
<feature type="transmembrane region" description="Helical" evidence="5">
    <location>
        <begin position="105"/>
        <end position="128"/>
    </location>
</feature>
<evidence type="ECO:0000256" key="1">
    <source>
        <dbReference type="ARBA" id="ARBA00004141"/>
    </source>
</evidence>
<proteinExistence type="predicted"/>
<dbReference type="EMBL" id="MNPL01009214">
    <property type="protein sequence ID" value="OQR73818.1"/>
    <property type="molecule type" value="Genomic_DNA"/>
</dbReference>
<evidence type="ECO:0000256" key="5">
    <source>
        <dbReference type="SAM" id="Phobius"/>
    </source>
</evidence>
<dbReference type="GO" id="GO:0016020">
    <property type="term" value="C:membrane"/>
    <property type="evidence" value="ECO:0007669"/>
    <property type="project" value="UniProtKB-SubCell"/>
</dbReference>
<protein>
    <recommendedName>
        <fullName evidence="8">Lens fiber membrane intrinsic protein-like</fullName>
    </recommendedName>
</protein>
<feature type="transmembrane region" description="Helical" evidence="5">
    <location>
        <begin position="12"/>
        <end position="34"/>
    </location>
</feature>
<evidence type="ECO:0000256" key="4">
    <source>
        <dbReference type="ARBA" id="ARBA00023136"/>
    </source>
</evidence>
<reference evidence="6 7" key="1">
    <citation type="journal article" date="2017" name="Gigascience">
        <title>Draft genome of the honey bee ectoparasitic mite, Tropilaelaps mercedesae, is shaped by the parasitic life history.</title>
        <authorList>
            <person name="Dong X."/>
            <person name="Armstrong S.D."/>
            <person name="Xia D."/>
            <person name="Makepeace B.L."/>
            <person name="Darby A.C."/>
            <person name="Kadowaki T."/>
        </authorList>
    </citation>
    <scope>NUCLEOTIDE SEQUENCE [LARGE SCALE GENOMIC DNA]</scope>
    <source>
        <strain evidence="6">Wuxi-XJTLU</strain>
    </source>
</reference>
<organism evidence="6 7">
    <name type="scientific">Tropilaelaps mercedesae</name>
    <dbReference type="NCBI Taxonomy" id="418985"/>
    <lineage>
        <taxon>Eukaryota</taxon>
        <taxon>Metazoa</taxon>
        <taxon>Ecdysozoa</taxon>
        <taxon>Arthropoda</taxon>
        <taxon>Chelicerata</taxon>
        <taxon>Arachnida</taxon>
        <taxon>Acari</taxon>
        <taxon>Parasitiformes</taxon>
        <taxon>Mesostigmata</taxon>
        <taxon>Gamasina</taxon>
        <taxon>Dermanyssoidea</taxon>
        <taxon>Laelapidae</taxon>
        <taxon>Tropilaelaps</taxon>
    </lineage>
</organism>
<dbReference type="GO" id="GO:0019991">
    <property type="term" value="P:septate junction assembly"/>
    <property type="evidence" value="ECO:0007669"/>
    <property type="project" value="TreeGrafter"/>
</dbReference>
<keyword evidence="4 5" id="KW-0472">Membrane</keyword>
<dbReference type="AlphaFoldDB" id="A0A1V9XKD3"/>
<feature type="transmembrane region" description="Helical" evidence="5">
    <location>
        <begin position="178"/>
        <end position="197"/>
    </location>
</feature>
<dbReference type="Proteomes" id="UP000192247">
    <property type="component" value="Unassembled WGS sequence"/>
</dbReference>
<dbReference type="GO" id="GO:0005918">
    <property type="term" value="C:septate junction"/>
    <property type="evidence" value="ECO:0007669"/>
    <property type="project" value="TreeGrafter"/>
</dbReference>
<evidence type="ECO:0000256" key="3">
    <source>
        <dbReference type="ARBA" id="ARBA00022989"/>
    </source>
</evidence>
<dbReference type="PANTHER" id="PTHR21284">
    <property type="entry name" value="EG:80H7.2 PROTEIN"/>
    <property type="match status" value="1"/>
</dbReference>
<feature type="transmembrane region" description="Helical" evidence="5">
    <location>
        <begin position="140"/>
        <end position="158"/>
    </location>
</feature>
<evidence type="ECO:0000313" key="6">
    <source>
        <dbReference type="EMBL" id="OQR73818.1"/>
    </source>
</evidence>
<keyword evidence="2 5" id="KW-0812">Transmembrane</keyword>
<dbReference type="PANTHER" id="PTHR21284:SF6">
    <property type="entry name" value="SINUOUS"/>
    <property type="match status" value="1"/>
</dbReference>
<dbReference type="Pfam" id="PF13903">
    <property type="entry name" value="Claudin_2"/>
    <property type="match status" value="1"/>
</dbReference>
<dbReference type="OrthoDB" id="26719at2759"/>
<keyword evidence="7" id="KW-1185">Reference proteome</keyword>
<dbReference type="STRING" id="418985.A0A1V9XKD3"/>
<gene>
    <name evidence="6" type="ORF">BIW11_09498</name>
</gene>
<sequence length="218" mass="24919">MGCLGCRDGRAGGLMFAHMGMVATFLSFVTPYWLKSDFRAYSAQFLRTGLWETCFRSHSSSDDLEQRKFYVGCRWILTYEYNQLRHTLELPFFVTTQASQSFNRVFYTFAFTAQLVASIGLISIYICFDQTVEKRFIRYCNLLLGFAFVCSTIAVAVFGSCANQEGWMPDPLHNYLSWSYASAVVGAFCQIMAVICLQVDSRHIVDRDTKMENLHTFG</sequence>
<evidence type="ECO:0000256" key="2">
    <source>
        <dbReference type="ARBA" id="ARBA00022692"/>
    </source>
</evidence>